<evidence type="ECO:0000256" key="2">
    <source>
        <dbReference type="ARBA" id="ARBA00022814"/>
    </source>
</evidence>
<feature type="domain" description="NusB/RsmB/TIM44" evidence="7">
    <location>
        <begin position="6"/>
        <end position="130"/>
    </location>
</feature>
<dbReference type="GO" id="GO:0031564">
    <property type="term" value="P:transcription antitermination"/>
    <property type="evidence" value="ECO:0007669"/>
    <property type="project" value="UniProtKB-KW"/>
</dbReference>
<name>A0A401JFC4_9PROT</name>
<keyword evidence="2 6" id="KW-0889">Transcription antitermination</keyword>
<dbReference type="Proteomes" id="UP000286806">
    <property type="component" value="Unassembled WGS sequence"/>
</dbReference>
<comment type="caution">
    <text evidence="8">The sequence shown here is derived from an EMBL/GenBank/DDBJ whole genome shotgun (WGS) entry which is preliminary data.</text>
</comment>
<dbReference type="Gene3D" id="1.10.940.10">
    <property type="entry name" value="NusB-like"/>
    <property type="match status" value="1"/>
</dbReference>
<dbReference type="HAMAP" id="MF_00073">
    <property type="entry name" value="NusB"/>
    <property type="match status" value="1"/>
</dbReference>
<proteinExistence type="inferred from homology"/>
<organism evidence="8 9">
    <name type="scientific">Sulfuriferula multivorans</name>
    <dbReference type="NCBI Taxonomy" id="1559896"/>
    <lineage>
        <taxon>Bacteria</taxon>
        <taxon>Pseudomonadati</taxon>
        <taxon>Pseudomonadota</taxon>
        <taxon>Betaproteobacteria</taxon>
        <taxon>Nitrosomonadales</taxon>
        <taxon>Sulfuricellaceae</taxon>
        <taxon>Sulfuriferula</taxon>
    </lineage>
</organism>
<evidence type="ECO:0000313" key="8">
    <source>
        <dbReference type="EMBL" id="GBL46294.1"/>
    </source>
</evidence>
<comment type="function">
    <text evidence="6">Involved in transcription antitermination. Required for transcription of ribosomal RNA (rRNA) genes. Binds specifically to the boxA antiterminator sequence of the ribosomal RNA (rrn) operons.</text>
</comment>
<dbReference type="InterPro" id="IPR035926">
    <property type="entry name" value="NusB-like_sf"/>
</dbReference>
<evidence type="ECO:0000256" key="4">
    <source>
        <dbReference type="ARBA" id="ARBA00023015"/>
    </source>
</evidence>
<gene>
    <name evidence="6" type="primary">nusB</name>
    <name evidence="8" type="ORF">SFMTTN_2107</name>
</gene>
<dbReference type="EMBL" id="BGOW01000017">
    <property type="protein sequence ID" value="GBL46294.1"/>
    <property type="molecule type" value="Genomic_DNA"/>
</dbReference>
<dbReference type="GO" id="GO:0003723">
    <property type="term" value="F:RNA binding"/>
    <property type="evidence" value="ECO:0007669"/>
    <property type="project" value="UniProtKB-UniRule"/>
</dbReference>
<evidence type="ECO:0000256" key="3">
    <source>
        <dbReference type="ARBA" id="ARBA00022884"/>
    </source>
</evidence>
<protein>
    <recommendedName>
        <fullName evidence="6">Transcription antitermination protein NusB</fullName>
    </recommendedName>
    <alternativeName>
        <fullName evidence="6">Antitermination factor NusB</fullName>
    </alternativeName>
</protein>
<dbReference type="NCBIfam" id="TIGR01951">
    <property type="entry name" value="nusB"/>
    <property type="match status" value="1"/>
</dbReference>
<evidence type="ECO:0000313" key="9">
    <source>
        <dbReference type="Proteomes" id="UP000286806"/>
    </source>
</evidence>
<dbReference type="Pfam" id="PF01029">
    <property type="entry name" value="NusB"/>
    <property type="match status" value="1"/>
</dbReference>
<comment type="similarity">
    <text evidence="1 6">Belongs to the NusB family.</text>
</comment>
<accession>A0A401JFC4</accession>
<dbReference type="GO" id="GO:0006353">
    <property type="term" value="P:DNA-templated transcription termination"/>
    <property type="evidence" value="ECO:0007669"/>
    <property type="project" value="UniProtKB-UniRule"/>
</dbReference>
<keyword evidence="3 6" id="KW-0694">RNA-binding</keyword>
<evidence type="ECO:0000259" key="7">
    <source>
        <dbReference type="Pfam" id="PF01029"/>
    </source>
</evidence>
<dbReference type="InterPro" id="IPR011605">
    <property type="entry name" value="NusB_fam"/>
</dbReference>
<dbReference type="PANTHER" id="PTHR11078:SF3">
    <property type="entry name" value="ANTITERMINATION NUSB DOMAIN-CONTAINING PROTEIN"/>
    <property type="match status" value="1"/>
</dbReference>
<dbReference type="PANTHER" id="PTHR11078">
    <property type="entry name" value="N UTILIZATION SUBSTANCE PROTEIN B-RELATED"/>
    <property type="match status" value="1"/>
</dbReference>
<dbReference type="SUPFAM" id="SSF48013">
    <property type="entry name" value="NusB-like"/>
    <property type="match status" value="1"/>
</dbReference>
<keyword evidence="5 6" id="KW-0804">Transcription</keyword>
<dbReference type="GO" id="GO:0005829">
    <property type="term" value="C:cytosol"/>
    <property type="evidence" value="ECO:0007669"/>
    <property type="project" value="TreeGrafter"/>
</dbReference>
<sequence length="145" mass="16219">MSGNRRKAREFAVQGVYQWLLNHQPTADIVKQLRDDPAYRNIDEQMFLALLNGVVDEAPALDLRLAAYLDRKPAELSPVEHAVLLLGAQELLHHLEVPYRVVINEAVELAKIFGGTDGHKYVNGVMDKLAAEARSVEVSAPRRKP</sequence>
<dbReference type="InterPro" id="IPR006027">
    <property type="entry name" value="NusB_RsmB_TIM44"/>
</dbReference>
<dbReference type="OrthoDB" id="9789556at2"/>
<evidence type="ECO:0000256" key="6">
    <source>
        <dbReference type="HAMAP-Rule" id="MF_00073"/>
    </source>
</evidence>
<reference evidence="8 9" key="1">
    <citation type="journal article" date="2019" name="Front. Microbiol.">
        <title>Genomes of Neutrophilic Sulfur-Oxidizing Chemolithoautotrophs Representing 9 Proteobacterial Species From 8 Genera.</title>
        <authorList>
            <person name="Watanabe T."/>
            <person name="Kojima H."/>
            <person name="Umezawa K."/>
            <person name="Hori C."/>
            <person name="Takasuka T.E."/>
            <person name="Kato Y."/>
            <person name="Fukui M."/>
        </authorList>
    </citation>
    <scope>NUCLEOTIDE SEQUENCE [LARGE SCALE GENOMIC DNA]</scope>
    <source>
        <strain evidence="8 9">TTN</strain>
    </source>
</reference>
<evidence type="ECO:0000256" key="1">
    <source>
        <dbReference type="ARBA" id="ARBA00005952"/>
    </source>
</evidence>
<dbReference type="RefSeq" id="WP_124705076.1">
    <property type="nucleotide sequence ID" value="NZ_BGOW01000017.1"/>
</dbReference>
<keyword evidence="4 6" id="KW-0805">Transcription regulation</keyword>
<keyword evidence="9" id="KW-1185">Reference proteome</keyword>
<dbReference type="AlphaFoldDB" id="A0A401JFC4"/>
<evidence type="ECO:0000256" key="5">
    <source>
        <dbReference type="ARBA" id="ARBA00023163"/>
    </source>
</evidence>